<evidence type="ECO:0008006" key="4">
    <source>
        <dbReference type="Google" id="ProtNLM"/>
    </source>
</evidence>
<feature type="transmembrane region" description="Helical" evidence="1">
    <location>
        <begin position="49"/>
        <end position="68"/>
    </location>
</feature>
<feature type="transmembrane region" description="Helical" evidence="1">
    <location>
        <begin position="74"/>
        <end position="94"/>
    </location>
</feature>
<reference evidence="2" key="2">
    <citation type="submission" date="2021-04" db="EMBL/GenBank/DDBJ databases">
        <authorList>
            <person name="Gilroy R."/>
        </authorList>
    </citation>
    <scope>NUCLEOTIDE SEQUENCE</scope>
    <source>
        <strain evidence="2">CHK160-9182</strain>
    </source>
</reference>
<keyword evidence="1" id="KW-0812">Transmembrane</keyword>
<dbReference type="Proteomes" id="UP000823934">
    <property type="component" value="Unassembled WGS sequence"/>
</dbReference>
<sequence>MFQHNRRLQQFITSADQRIADAKMPRDLLDLIEESRIFNGNFQFDSRDYWLYFGIDMTALIISIFAFQKSDESFWLFLIFLSIFIGIILVIRYFKRRKSVDRLSADIYRRDLLFDNHLTIVDSPNFTQKALESRFQDFHRGNYSREIKEVIAGKNQTSLPFAYHYYQFHYVDEKEETRTDSDGKTTTQKSYTHYDRFGLIVDLKSIPNMTFNAALRIIEYKSLFGMNKSDYAPASITFRKNFKVQTKDSLQAAKFFTPVMVETLESLLQGFKEIVIETNQAHELLLSFTNHDLLTGDRQHSLKETDLFLQEIEQITALDNLQYTLHMLTQMLQEIDHNF</sequence>
<accession>A0A9D1Q5A9</accession>
<dbReference type="AlphaFoldDB" id="A0A9D1Q5A9"/>
<keyword evidence="1" id="KW-1133">Transmembrane helix</keyword>
<evidence type="ECO:0000313" key="2">
    <source>
        <dbReference type="EMBL" id="HIW06877.1"/>
    </source>
</evidence>
<evidence type="ECO:0000256" key="1">
    <source>
        <dbReference type="SAM" id="Phobius"/>
    </source>
</evidence>
<evidence type="ECO:0000313" key="3">
    <source>
        <dbReference type="Proteomes" id="UP000823934"/>
    </source>
</evidence>
<comment type="caution">
    <text evidence="2">The sequence shown here is derived from an EMBL/GenBank/DDBJ whole genome shotgun (WGS) entry which is preliminary data.</text>
</comment>
<organism evidence="2 3">
    <name type="scientific">Candidatus Ignatzschineria merdigallinarum</name>
    <dbReference type="NCBI Taxonomy" id="2838621"/>
    <lineage>
        <taxon>Bacteria</taxon>
        <taxon>Pseudomonadati</taxon>
        <taxon>Pseudomonadota</taxon>
        <taxon>Gammaproteobacteria</taxon>
        <taxon>Cardiobacteriales</taxon>
        <taxon>Ignatzschineriaceae</taxon>
        <taxon>Ignatzschineria</taxon>
    </lineage>
</organism>
<name>A0A9D1Q5A9_9GAMM</name>
<dbReference type="EMBL" id="DXHP01000134">
    <property type="protein sequence ID" value="HIW06877.1"/>
    <property type="molecule type" value="Genomic_DNA"/>
</dbReference>
<protein>
    <recommendedName>
        <fullName evidence="4">DUF3137 domain-containing protein</fullName>
    </recommendedName>
</protein>
<keyword evidence="1" id="KW-0472">Membrane</keyword>
<gene>
    <name evidence="2" type="ORF">H9889_06080</name>
</gene>
<reference evidence="2" key="1">
    <citation type="journal article" date="2021" name="PeerJ">
        <title>Extensive microbial diversity within the chicken gut microbiome revealed by metagenomics and culture.</title>
        <authorList>
            <person name="Gilroy R."/>
            <person name="Ravi A."/>
            <person name="Getino M."/>
            <person name="Pursley I."/>
            <person name="Horton D.L."/>
            <person name="Alikhan N.F."/>
            <person name="Baker D."/>
            <person name="Gharbi K."/>
            <person name="Hall N."/>
            <person name="Watson M."/>
            <person name="Adriaenssens E.M."/>
            <person name="Foster-Nyarko E."/>
            <person name="Jarju S."/>
            <person name="Secka A."/>
            <person name="Antonio M."/>
            <person name="Oren A."/>
            <person name="Chaudhuri R.R."/>
            <person name="La Ragione R."/>
            <person name="Hildebrand F."/>
            <person name="Pallen M.J."/>
        </authorList>
    </citation>
    <scope>NUCLEOTIDE SEQUENCE</scope>
    <source>
        <strain evidence="2">CHK160-9182</strain>
    </source>
</reference>
<proteinExistence type="predicted"/>